<evidence type="ECO:0000313" key="3">
    <source>
        <dbReference type="Proteomes" id="UP001172457"/>
    </source>
</evidence>
<gene>
    <name evidence="2" type="ORF">OSB04_017682</name>
</gene>
<accession>A0AA38WAW4</accession>
<comment type="caution">
    <text evidence="2">The sequence shown here is derived from an EMBL/GenBank/DDBJ whole genome shotgun (WGS) entry which is preliminary data.</text>
</comment>
<keyword evidence="3" id="KW-1185">Reference proteome</keyword>
<feature type="region of interest" description="Disordered" evidence="1">
    <location>
        <begin position="29"/>
        <end position="63"/>
    </location>
</feature>
<evidence type="ECO:0000256" key="1">
    <source>
        <dbReference type="SAM" id="MobiDB-lite"/>
    </source>
</evidence>
<dbReference type="Proteomes" id="UP001172457">
    <property type="component" value="Chromosome 4"/>
</dbReference>
<reference evidence="2" key="1">
    <citation type="submission" date="2023-03" db="EMBL/GenBank/DDBJ databases">
        <title>Chromosome-scale reference genome and RAD-based genetic map of yellow starthistle (Centaurea solstitialis) reveal putative structural variation and QTLs associated with invader traits.</title>
        <authorList>
            <person name="Reatini B."/>
            <person name="Cang F.A."/>
            <person name="Jiang Q."/>
            <person name="Mckibben M.T.W."/>
            <person name="Barker M.S."/>
            <person name="Rieseberg L.H."/>
            <person name="Dlugosch K.M."/>
        </authorList>
    </citation>
    <scope>NUCLEOTIDE SEQUENCE</scope>
    <source>
        <strain evidence="2">CAN-66</strain>
        <tissue evidence="2">Leaf</tissue>
    </source>
</reference>
<dbReference type="EMBL" id="JARYMX010000004">
    <property type="protein sequence ID" value="KAJ9553637.1"/>
    <property type="molecule type" value="Genomic_DNA"/>
</dbReference>
<name>A0AA38WAW4_9ASTR</name>
<sequence>MTKSRSKNLRDLIPFVDIPENDIKAMRRKRSIEDLNTMKQDIKRDNPTTSDQPPRSPKLPHGELLERSNDYIDICVPLYEASITGNWDAARPILDKRRELVRSAITENFDTTLHVAASAKETKLTENFVDNLVNMMDKEDLQLQTRISTPPSV</sequence>
<organism evidence="2 3">
    <name type="scientific">Centaurea solstitialis</name>
    <name type="common">yellow star-thistle</name>
    <dbReference type="NCBI Taxonomy" id="347529"/>
    <lineage>
        <taxon>Eukaryota</taxon>
        <taxon>Viridiplantae</taxon>
        <taxon>Streptophyta</taxon>
        <taxon>Embryophyta</taxon>
        <taxon>Tracheophyta</taxon>
        <taxon>Spermatophyta</taxon>
        <taxon>Magnoliopsida</taxon>
        <taxon>eudicotyledons</taxon>
        <taxon>Gunneridae</taxon>
        <taxon>Pentapetalae</taxon>
        <taxon>asterids</taxon>
        <taxon>campanulids</taxon>
        <taxon>Asterales</taxon>
        <taxon>Asteraceae</taxon>
        <taxon>Carduoideae</taxon>
        <taxon>Cardueae</taxon>
        <taxon>Centaureinae</taxon>
        <taxon>Centaurea</taxon>
    </lineage>
</organism>
<evidence type="ECO:0000313" key="2">
    <source>
        <dbReference type="EMBL" id="KAJ9553637.1"/>
    </source>
</evidence>
<protein>
    <submittedName>
        <fullName evidence="2">Uncharacterized protein</fullName>
    </submittedName>
</protein>
<proteinExistence type="predicted"/>
<dbReference type="AlphaFoldDB" id="A0AA38WAW4"/>